<dbReference type="GO" id="GO:0050660">
    <property type="term" value="F:flavin adenine dinucleotide binding"/>
    <property type="evidence" value="ECO:0007669"/>
    <property type="project" value="InterPro"/>
</dbReference>
<keyword evidence="1" id="KW-0285">Flavoprotein</keyword>
<dbReference type="InterPro" id="IPR004113">
    <property type="entry name" value="FAD-bd_oxidored_4_C"/>
</dbReference>
<evidence type="ECO:0000259" key="3">
    <source>
        <dbReference type="Pfam" id="PF02913"/>
    </source>
</evidence>
<dbReference type="EMBL" id="UINC01189360">
    <property type="protein sequence ID" value="SVE03010.1"/>
    <property type="molecule type" value="Genomic_DNA"/>
</dbReference>
<dbReference type="Gene3D" id="1.10.45.10">
    <property type="entry name" value="Vanillyl-alcohol Oxidase, Chain A, domain 4"/>
    <property type="match status" value="1"/>
</dbReference>
<organism evidence="4">
    <name type="scientific">marine metagenome</name>
    <dbReference type="NCBI Taxonomy" id="408172"/>
    <lineage>
        <taxon>unclassified sequences</taxon>
        <taxon>metagenomes</taxon>
        <taxon>ecological metagenomes</taxon>
    </lineage>
</organism>
<reference evidence="4" key="1">
    <citation type="submission" date="2018-05" db="EMBL/GenBank/DDBJ databases">
        <authorList>
            <person name="Lanie J.A."/>
            <person name="Ng W.-L."/>
            <person name="Kazmierczak K.M."/>
            <person name="Andrzejewski T.M."/>
            <person name="Davidsen T.M."/>
            <person name="Wayne K.J."/>
            <person name="Tettelin H."/>
            <person name="Glass J.I."/>
            <person name="Rusch D."/>
            <person name="Podicherti R."/>
            <person name="Tsui H.-C.T."/>
            <person name="Winkler M.E."/>
        </authorList>
    </citation>
    <scope>NUCLEOTIDE SEQUENCE</scope>
</reference>
<dbReference type="SUPFAM" id="SSF55103">
    <property type="entry name" value="FAD-linked oxidases, C-terminal domain"/>
    <property type="match status" value="1"/>
</dbReference>
<sequence>TSSTSQEAVMLAFFSGRVRAVRRKLDEASRLLRNEGAARVEEMSGPQTSWLLGRSADVGWNTEDPPFLGIKVSVSPSDVGRVVGWFDQSASGGRYEQISMGPADLPPEVIVDPGFGSVRFLWWSGAPHEGQGSAVALSSDQGWLGRFDEPHLVDLVGIIQALTRELGGSVVVDHASPSLKSQIQVWGDAPAGLEIMRNIKQKFDPAGILNPGRFLGGI</sequence>
<dbReference type="Pfam" id="PF02913">
    <property type="entry name" value="FAD-oxidase_C"/>
    <property type="match status" value="1"/>
</dbReference>
<evidence type="ECO:0000256" key="1">
    <source>
        <dbReference type="ARBA" id="ARBA00022630"/>
    </source>
</evidence>
<evidence type="ECO:0000256" key="2">
    <source>
        <dbReference type="ARBA" id="ARBA00022827"/>
    </source>
</evidence>
<gene>
    <name evidence="4" type="ORF">METZ01_LOCUS455864</name>
</gene>
<dbReference type="InterPro" id="IPR016171">
    <property type="entry name" value="Vanillyl_alc_oxidase_C-sub2"/>
</dbReference>
<proteinExistence type="predicted"/>
<dbReference type="GO" id="GO:0003824">
    <property type="term" value="F:catalytic activity"/>
    <property type="evidence" value="ECO:0007669"/>
    <property type="project" value="InterPro"/>
</dbReference>
<feature type="non-terminal residue" evidence="4">
    <location>
        <position position="1"/>
    </location>
</feature>
<evidence type="ECO:0000313" key="4">
    <source>
        <dbReference type="EMBL" id="SVE03010.1"/>
    </source>
</evidence>
<accession>A0A383A5X0</accession>
<feature type="domain" description="FAD-binding oxidoreductase/transferase type 4 C-terminal" evidence="3">
    <location>
        <begin position="156"/>
        <end position="213"/>
    </location>
</feature>
<dbReference type="InterPro" id="IPR016164">
    <property type="entry name" value="FAD-linked_Oxase-like_C"/>
</dbReference>
<keyword evidence="2" id="KW-0274">FAD</keyword>
<protein>
    <recommendedName>
        <fullName evidence="3">FAD-binding oxidoreductase/transferase type 4 C-terminal domain-containing protein</fullName>
    </recommendedName>
</protein>
<dbReference type="AlphaFoldDB" id="A0A383A5X0"/>
<name>A0A383A5X0_9ZZZZ</name>